<sequence length="486" mass="54398">MFLFKRSLITRVLLTTVIITASAIIFVYFSTSSQHPASYQTAMLMRAVNDTRVYYVADGKRHWITSAETFKTQGFSWDSIRVIPQEELSALPEGDSITQNSRVIMEGEATLLPDLISFPAEELRLEVKNDRRILRFTSTFLNQGGGSLEIVADPTLQATKDTFTDVFQRIKNEQGTEERLKSVGYFMWHAIHGHYHLNDVMSYNLEALEGSAVKPSFKDKVSVCLRDDRTVNLSLNGAPQSKGFSVCDGRRQGVSVGWADVYRYTLPDQYLDVHDLPAGTYNFWFDVNPKRQILEQRIDNNQSVVVLMIDPAQNKLEIIGKAAPLLGTFSFPEGTVIHAADTDGAYYVIHNNKKRILSDNKISLYGTGAGKTIERLPQGMIDAIPFNNLVKSDGQTIYALNDSGYKRPFPTLEAFASYGFASTDVATIAADELSLYPDANYIKRSGDDTVYAIERGMKQIVTDITNIPTETIHVINDADFNAYVLK</sequence>
<keyword evidence="1" id="KW-0472">Membrane</keyword>
<dbReference type="SUPFAM" id="SSF50956">
    <property type="entry name" value="Thermostable phytase (3-phytase)"/>
    <property type="match status" value="1"/>
</dbReference>
<dbReference type="GO" id="GO:0005507">
    <property type="term" value="F:copper ion binding"/>
    <property type="evidence" value="ECO:0007669"/>
    <property type="project" value="InterPro"/>
</dbReference>
<comment type="caution">
    <text evidence="2">The sequence shown here is derived from an EMBL/GenBank/DDBJ whole genome shotgun (WGS) entry which is preliminary data.</text>
</comment>
<proteinExistence type="predicted"/>
<dbReference type="Pfam" id="PF01186">
    <property type="entry name" value="Lysyl_oxidase"/>
    <property type="match status" value="1"/>
</dbReference>
<keyword evidence="1" id="KW-1133">Transmembrane helix</keyword>
<dbReference type="InterPro" id="IPR001695">
    <property type="entry name" value="Lysyl_oxidase"/>
</dbReference>
<evidence type="ECO:0000256" key="1">
    <source>
        <dbReference type="SAM" id="Phobius"/>
    </source>
</evidence>
<evidence type="ECO:0000313" key="3">
    <source>
        <dbReference type="Proteomes" id="UP000178869"/>
    </source>
</evidence>
<dbReference type="AlphaFoldDB" id="A0A1G2PEE9"/>
<accession>A0A1G2PEE9</accession>
<dbReference type="EMBL" id="MHSR01000021">
    <property type="protein sequence ID" value="OHA46109.1"/>
    <property type="molecule type" value="Genomic_DNA"/>
</dbReference>
<protein>
    <submittedName>
        <fullName evidence="2">Uncharacterized protein</fullName>
    </submittedName>
</protein>
<keyword evidence="1" id="KW-0812">Transmembrane</keyword>
<feature type="transmembrane region" description="Helical" evidence="1">
    <location>
        <begin position="12"/>
        <end position="31"/>
    </location>
</feature>
<name>A0A1G2PEE9_9BACT</name>
<evidence type="ECO:0000313" key="2">
    <source>
        <dbReference type="EMBL" id="OHA46109.1"/>
    </source>
</evidence>
<organism evidence="2 3">
    <name type="scientific">Candidatus Terrybacteria bacterium RIFCSPHIGHO2_01_FULL_43_35</name>
    <dbReference type="NCBI Taxonomy" id="1802361"/>
    <lineage>
        <taxon>Bacteria</taxon>
        <taxon>Candidatus Terryibacteriota</taxon>
    </lineage>
</organism>
<dbReference type="Proteomes" id="UP000178869">
    <property type="component" value="Unassembled WGS sequence"/>
</dbReference>
<reference evidence="2 3" key="1">
    <citation type="journal article" date="2016" name="Nat. Commun.">
        <title>Thousands of microbial genomes shed light on interconnected biogeochemical processes in an aquifer system.</title>
        <authorList>
            <person name="Anantharaman K."/>
            <person name="Brown C.T."/>
            <person name="Hug L.A."/>
            <person name="Sharon I."/>
            <person name="Castelle C.J."/>
            <person name="Probst A.J."/>
            <person name="Thomas B.C."/>
            <person name="Singh A."/>
            <person name="Wilkins M.J."/>
            <person name="Karaoz U."/>
            <person name="Brodie E.L."/>
            <person name="Williams K.H."/>
            <person name="Hubbard S.S."/>
            <person name="Banfield J.F."/>
        </authorList>
    </citation>
    <scope>NUCLEOTIDE SEQUENCE [LARGE SCALE GENOMIC DNA]</scope>
</reference>
<gene>
    <name evidence="2" type="ORF">A2828_02705</name>
</gene>
<dbReference type="GO" id="GO:0016641">
    <property type="term" value="F:oxidoreductase activity, acting on the CH-NH2 group of donors, oxygen as acceptor"/>
    <property type="evidence" value="ECO:0007669"/>
    <property type="project" value="InterPro"/>
</dbReference>